<dbReference type="PANTHER" id="PTHR32295">
    <property type="entry name" value="IQ-DOMAIN 5-RELATED"/>
    <property type="match status" value="1"/>
</dbReference>
<keyword evidence="3" id="KW-0175">Coiled coil</keyword>
<dbReference type="Gene3D" id="1.20.5.190">
    <property type="match status" value="1"/>
</dbReference>
<dbReference type="Proteomes" id="UP001202328">
    <property type="component" value="Unassembled WGS sequence"/>
</dbReference>
<dbReference type="AlphaFoldDB" id="A0AAD4XIP8"/>
<proteinExistence type="inferred from homology"/>
<dbReference type="SMART" id="SM00015">
    <property type="entry name" value="IQ"/>
    <property type="match status" value="2"/>
</dbReference>
<evidence type="ECO:0000256" key="3">
    <source>
        <dbReference type="SAM" id="Coils"/>
    </source>
</evidence>
<evidence type="ECO:0000313" key="5">
    <source>
        <dbReference type="Proteomes" id="UP001202328"/>
    </source>
</evidence>
<dbReference type="GO" id="GO:0005516">
    <property type="term" value="F:calmodulin binding"/>
    <property type="evidence" value="ECO:0007669"/>
    <property type="project" value="UniProtKB-KW"/>
</dbReference>
<accession>A0AAD4XIP8</accession>
<evidence type="ECO:0000256" key="1">
    <source>
        <dbReference type="ARBA" id="ARBA00022860"/>
    </source>
</evidence>
<name>A0AAD4XIP8_9MAGN</name>
<reference evidence="4" key="1">
    <citation type="submission" date="2022-04" db="EMBL/GenBank/DDBJ databases">
        <title>A functionally conserved STORR gene fusion in Papaver species that diverged 16.8 million years ago.</title>
        <authorList>
            <person name="Catania T."/>
        </authorList>
    </citation>
    <scope>NUCLEOTIDE SEQUENCE</scope>
    <source>
        <strain evidence="4">S-188037</strain>
    </source>
</reference>
<sequence length="286" mass="34730">MGGVRTRKRWNWVGAVGRKFRKSRHQNTIIVVHINNSRSLREDELEDHVKKELEKSCEQAVDVKEVVDVGSEIVEVLDDAEASELLAEKQKQLREEVERVEKQKQLREEEEKLIEKQKQLCEEEEKSIKKQKQLREEEDRRIEKQKQLREEEERIQKQKQLREEEERIKKQLREEEERFEKRRQLRIEEERIEKQKQIREEEERIEKQKRLRVEKRTAAIKIQSFFRGLLARRAFRALRGLVKLQALVRGVRARKQQQMALHCMGALIRLQMRVRSRQLLMKTCED</sequence>
<protein>
    <submittedName>
        <fullName evidence="4">Uncharacterized protein</fullName>
    </submittedName>
</protein>
<evidence type="ECO:0000313" key="4">
    <source>
        <dbReference type="EMBL" id="KAI3914064.1"/>
    </source>
</evidence>
<dbReference type="InterPro" id="IPR000048">
    <property type="entry name" value="IQ_motif_EF-hand-BS"/>
</dbReference>
<dbReference type="Pfam" id="PF00612">
    <property type="entry name" value="IQ"/>
    <property type="match status" value="2"/>
</dbReference>
<evidence type="ECO:0000256" key="2">
    <source>
        <dbReference type="ARBA" id="ARBA00024341"/>
    </source>
</evidence>
<keyword evidence="1" id="KW-0112">Calmodulin-binding</keyword>
<dbReference type="EMBL" id="JAJJMB010009426">
    <property type="protein sequence ID" value="KAI3914064.1"/>
    <property type="molecule type" value="Genomic_DNA"/>
</dbReference>
<comment type="similarity">
    <text evidence="2">Belongs to the IQD family.</text>
</comment>
<gene>
    <name evidence="4" type="ORF">MKW98_010876</name>
</gene>
<organism evidence="4 5">
    <name type="scientific">Papaver atlanticum</name>
    <dbReference type="NCBI Taxonomy" id="357466"/>
    <lineage>
        <taxon>Eukaryota</taxon>
        <taxon>Viridiplantae</taxon>
        <taxon>Streptophyta</taxon>
        <taxon>Embryophyta</taxon>
        <taxon>Tracheophyta</taxon>
        <taxon>Spermatophyta</taxon>
        <taxon>Magnoliopsida</taxon>
        <taxon>Ranunculales</taxon>
        <taxon>Papaveraceae</taxon>
        <taxon>Papaveroideae</taxon>
        <taxon>Papaver</taxon>
    </lineage>
</organism>
<feature type="coiled-coil region" evidence="3">
    <location>
        <begin position="83"/>
        <end position="218"/>
    </location>
</feature>
<dbReference type="PANTHER" id="PTHR32295:SF108">
    <property type="entry name" value="PROTEIN IQ-DOMAIN 20"/>
    <property type="match status" value="1"/>
</dbReference>
<comment type="caution">
    <text evidence="4">The sequence shown here is derived from an EMBL/GenBank/DDBJ whole genome shotgun (WGS) entry which is preliminary data.</text>
</comment>
<dbReference type="PROSITE" id="PS50096">
    <property type="entry name" value="IQ"/>
    <property type="match status" value="2"/>
</dbReference>
<keyword evidence="5" id="KW-1185">Reference proteome</keyword>